<reference evidence="2" key="1">
    <citation type="submission" date="2025-08" db="UniProtKB">
        <authorList>
            <consortium name="RefSeq"/>
        </authorList>
    </citation>
    <scope>IDENTIFICATION</scope>
    <source>
        <tissue evidence="2">Whole insect</tissue>
    </source>
</reference>
<name>A0A6P7G9A5_DIAVI</name>
<dbReference type="InParanoid" id="A0A6P7G9A5"/>
<feature type="region of interest" description="Disordered" evidence="1">
    <location>
        <begin position="105"/>
        <end position="125"/>
    </location>
</feature>
<accession>A0A6P7G9A5</accession>
<sequence>MRNFILFQKVLFADEDDNNKDETPLCLPENEEFIGIDNDDIIYYLLEGLDMESDYNDEETYSLKYVTAEDQIVESDLEEIQPKDSDDDMCEDDIPLAQRILVFSSKHKNQEKNKKAQKKRLEIRQ</sequence>
<gene>
    <name evidence="2" type="primary">LOC114335107</name>
</gene>
<proteinExistence type="predicted"/>
<protein>
    <submittedName>
        <fullName evidence="2">Uncharacterized protein LOC114335107</fullName>
    </submittedName>
</protein>
<feature type="compositionally biased region" description="Basic and acidic residues" evidence="1">
    <location>
        <begin position="108"/>
        <end position="125"/>
    </location>
</feature>
<evidence type="ECO:0000313" key="2">
    <source>
        <dbReference type="RefSeq" id="XP_028141075.1"/>
    </source>
</evidence>
<evidence type="ECO:0000256" key="1">
    <source>
        <dbReference type="SAM" id="MobiDB-lite"/>
    </source>
</evidence>
<dbReference type="AlphaFoldDB" id="A0A6P7G9A5"/>
<dbReference type="RefSeq" id="XP_028141075.1">
    <property type="nucleotide sequence ID" value="XM_028285274.1"/>
</dbReference>
<organism evidence="2">
    <name type="scientific">Diabrotica virgifera virgifera</name>
    <name type="common">western corn rootworm</name>
    <dbReference type="NCBI Taxonomy" id="50390"/>
    <lineage>
        <taxon>Eukaryota</taxon>
        <taxon>Metazoa</taxon>
        <taxon>Ecdysozoa</taxon>
        <taxon>Arthropoda</taxon>
        <taxon>Hexapoda</taxon>
        <taxon>Insecta</taxon>
        <taxon>Pterygota</taxon>
        <taxon>Neoptera</taxon>
        <taxon>Endopterygota</taxon>
        <taxon>Coleoptera</taxon>
        <taxon>Polyphaga</taxon>
        <taxon>Cucujiformia</taxon>
        <taxon>Chrysomeloidea</taxon>
        <taxon>Chrysomelidae</taxon>
        <taxon>Galerucinae</taxon>
        <taxon>Diabroticina</taxon>
        <taxon>Diabroticites</taxon>
        <taxon>Diabrotica</taxon>
    </lineage>
</organism>